<dbReference type="AlphaFoldDB" id="A0A9K3JQT3"/>
<dbReference type="Gramene" id="mRNA:HanXRQr2_Chr02g0085111">
    <property type="protein sequence ID" value="CDS:HanXRQr2_Chr02g0085111.1"/>
    <property type="gene ID" value="HanXRQr2_Chr02g0085111"/>
</dbReference>
<gene>
    <name evidence="1" type="ORF">HanXRQr2_Chr02g0085111</name>
</gene>
<dbReference type="Proteomes" id="UP000215914">
    <property type="component" value="Unassembled WGS sequence"/>
</dbReference>
<reference evidence="1" key="1">
    <citation type="journal article" date="2017" name="Nature">
        <title>The sunflower genome provides insights into oil metabolism, flowering and Asterid evolution.</title>
        <authorList>
            <person name="Badouin H."/>
            <person name="Gouzy J."/>
            <person name="Grassa C.J."/>
            <person name="Murat F."/>
            <person name="Staton S.E."/>
            <person name="Cottret L."/>
            <person name="Lelandais-Briere C."/>
            <person name="Owens G.L."/>
            <person name="Carrere S."/>
            <person name="Mayjonade B."/>
            <person name="Legrand L."/>
            <person name="Gill N."/>
            <person name="Kane N.C."/>
            <person name="Bowers J.E."/>
            <person name="Hubner S."/>
            <person name="Bellec A."/>
            <person name="Berard A."/>
            <person name="Berges H."/>
            <person name="Blanchet N."/>
            <person name="Boniface M.C."/>
            <person name="Brunel D."/>
            <person name="Catrice O."/>
            <person name="Chaidir N."/>
            <person name="Claudel C."/>
            <person name="Donnadieu C."/>
            <person name="Faraut T."/>
            <person name="Fievet G."/>
            <person name="Helmstetter N."/>
            <person name="King M."/>
            <person name="Knapp S.J."/>
            <person name="Lai Z."/>
            <person name="Le Paslier M.C."/>
            <person name="Lippi Y."/>
            <person name="Lorenzon L."/>
            <person name="Mandel J.R."/>
            <person name="Marage G."/>
            <person name="Marchand G."/>
            <person name="Marquand E."/>
            <person name="Bret-Mestries E."/>
            <person name="Morien E."/>
            <person name="Nambeesan S."/>
            <person name="Nguyen T."/>
            <person name="Pegot-Espagnet P."/>
            <person name="Pouilly N."/>
            <person name="Raftis F."/>
            <person name="Sallet E."/>
            <person name="Schiex T."/>
            <person name="Thomas J."/>
            <person name="Vandecasteele C."/>
            <person name="Vares D."/>
            <person name="Vear F."/>
            <person name="Vautrin S."/>
            <person name="Crespi M."/>
            <person name="Mangin B."/>
            <person name="Burke J.M."/>
            <person name="Salse J."/>
            <person name="Munos S."/>
            <person name="Vincourt P."/>
            <person name="Rieseberg L.H."/>
            <person name="Langlade N.B."/>
        </authorList>
    </citation>
    <scope>NUCLEOTIDE SEQUENCE</scope>
    <source>
        <tissue evidence="1">Leaves</tissue>
    </source>
</reference>
<keyword evidence="2" id="KW-1185">Reference proteome</keyword>
<sequence length="68" mass="7677">MSEFCCKDKDLTFVNGSTVYGFRVLRLLYKFPSLKLSSFVESSLLRVSCLFKSFTSDFCSKVSLPSSV</sequence>
<evidence type="ECO:0000313" key="2">
    <source>
        <dbReference type="Proteomes" id="UP000215914"/>
    </source>
</evidence>
<evidence type="ECO:0000313" key="1">
    <source>
        <dbReference type="EMBL" id="KAF5820108.1"/>
    </source>
</evidence>
<comment type="caution">
    <text evidence="1">The sequence shown here is derived from an EMBL/GenBank/DDBJ whole genome shotgun (WGS) entry which is preliminary data.</text>
</comment>
<name>A0A9K3JQT3_HELAN</name>
<reference evidence="1" key="2">
    <citation type="submission" date="2020-06" db="EMBL/GenBank/DDBJ databases">
        <title>Helianthus annuus Genome sequencing and assembly Release 2.</title>
        <authorList>
            <person name="Gouzy J."/>
            <person name="Langlade N."/>
            <person name="Munos S."/>
        </authorList>
    </citation>
    <scope>NUCLEOTIDE SEQUENCE</scope>
    <source>
        <tissue evidence="1">Leaves</tissue>
    </source>
</reference>
<dbReference type="EMBL" id="MNCJ02000317">
    <property type="protein sequence ID" value="KAF5820108.1"/>
    <property type="molecule type" value="Genomic_DNA"/>
</dbReference>
<accession>A0A9K3JQT3</accession>
<proteinExistence type="predicted"/>
<organism evidence="1 2">
    <name type="scientific">Helianthus annuus</name>
    <name type="common">Common sunflower</name>
    <dbReference type="NCBI Taxonomy" id="4232"/>
    <lineage>
        <taxon>Eukaryota</taxon>
        <taxon>Viridiplantae</taxon>
        <taxon>Streptophyta</taxon>
        <taxon>Embryophyta</taxon>
        <taxon>Tracheophyta</taxon>
        <taxon>Spermatophyta</taxon>
        <taxon>Magnoliopsida</taxon>
        <taxon>eudicotyledons</taxon>
        <taxon>Gunneridae</taxon>
        <taxon>Pentapetalae</taxon>
        <taxon>asterids</taxon>
        <taxon>campanulids</taxon>
        <taxon>Asterales</taxon>
        <taxon>Asteraceae</taxon>
        <taxon>Asteroideae</taxon>
        <taxon>Heliantheae alliance</taxon>
        <taxon>Heliantheae</taxon>
        <taxon>Helianthus</taxon>
    </lineage>
</organism>
<protein>
    <submittedName>
        <fullName evidence="1">Uncharacterized protein</fullName>
    </submittedName>
</protein>